<accession>A0A081N5G1</accession>
<gene>
    <name evidence="1" type="ORF">GZ77_15380</name>
</gene>
<protein>
    <submittedName>
        <fullName evidence="1">Uncharacterized protein</fullName>
    </submittedName>
</protein>
<dbReference type="EMBL" id="JOKG01000003">
    <property type="protein sequence ID" value="KEQ13684.1"/>
    <property type="molecule type" value="Genomic_DNA"/>
</dbReference>
<organism evidence="1 2">
    <name type="scientific">Endozoicomonas montiporae</name>
    <dbReference type="NCBI Taxonomy" id="1027273"/>
    <lineage>
        <taxon>Bacteria</taxon>
        <taxon>Pseudomonadati</taxon>
        <taxon>Pseudomonadota</taxon>
        <taxon>Gammaproteobacteria</taxon>
        <taxon>Oceanospirillales</taxon>
        <taxon>Endozoicomonadaceae</taxon>
        <taxon>Endozoicomonas</taxon>
    </lineage>
</organism>
<comment type="caution">
    <text evidence="1">The sequence shown here is derived from an EMBL/GenBank/DDBJ whole genome shotgun (WGS) entry which is preliminary data.</text>
</comment>
<evidence type="ECO:0000313" key="1">
    <source>
        <dbReference type="EMBL" id="KEQ13684.1"/>
    </source>
</evidence>
<reference evidence="1 2" key="1">
    <citation type="submission" date="2014-06" db="EMBL/GenBank/DDBJ databases">
        <title>Whole Genome Sequences of Three Symbiotic Endozoicomonas Bacteria.</title>
        <authorList>
            <person name="Neave M.J."/>
            <person name="Apprill A."/>
            <person name="Voolstra C.R."/>
        </authorList>
    </citation>
    <scope>NUCLEOTIDE SEQUENCE [LARGE SCALE GENOMIC DNA]</scope>
    <source>
        <strain evidence="1 2">LMG 24815</strain>
    </source>
</reference>
<dbReference type="Proteomes" id="UP000028006">
    <property type="component" value="Unassembled WGS sequence"/>
</dbReference>
<proteinExistence type="predicted"/>
<sequence length="338" mass="37268">MLTTLSFICLTDTDTLKEYKAGIVLQQGGVNMLLNMMSQIANMGYAPRTQTADSKTSSDNTSVESKAGLMSTLGSLAGKTVEVVKAQRNWLLGTASAAWKAMTLDNAAYCLNLMPYEFDISSAFEGPEHRRSVSVVEPQLQLASTRPERKNTSKIPQRIAGHQFPKKPEGVALTRPDLGKTGIPMPTRQAIPRKPVQMNAEVASSASPKQAAKKAEKESIFAFNTVIRDPYDLKGDLPAAETIRKLNEHARKARLRTPKERAARPSIKPISDEAYRRLMGKRYSKGKKAETTAIDQSAEKKVFKGDLNRLMKPLEGQKGEKFVSDAERVANFPKTLRT</sequence>
<name>A0A081N5G1_9GAMM</name>
<keyword evidence="2" id="KW-1185">Reference proteome</keyword>
<evidence type="ECO:0000313" key="2">
    <source>
        <dbReference type="Proteomes" id="UP000028006"/>
    </source>
</evidence>
<dbReference type="AlphaFoldDB" id="A0A081N5G1"/>